<feature type="compositionally biased region" description="Polar residues" evidence="1">
    <location>
        <begin position="276"/>
        <end position="298"/>
    </location>
</feature>
<accession>A0A9K3PH45</accession>
<feature type="region of interest" description="Disordered" evidence="1">
    <location>
        <begin position="272"/>
        <end position="372"/>
    </location>
</feature>
<proteinExistence type="predicted"/>
<feature type="region of interest" description="Disordered" evidence="1">
    <location>
        <begin position="168"/>
        <end position="242"/>
    </location>
</feature>
<feature type="region of interest" description="Disordered" evidence="1">
    <location>
        <begin position="1"/>
        <end position="39"/>
    </location>
</feature>
<feature type="compositionally biased region" description="Polar residues" evidence="1">
    <location>
        <begin position="592"/>
        <end position="603"/>
    </location>
</feature>
<feature type="compositionally biased region" description="Low complexity" evidence="1">
    <location>
        <begin position="567"/>
        <end position="577"/>
    </location>
</feature>
<feature type="compositionally biased region" description="Polar residues" evidence="1">
    <location>
        <begin position="307"/>
        <end position="334"/>
    </location>
</feature>
<protein>
    <submittedName>
        <fullName evidence="2">Uncharacterized protein</fullName>
    </submittedName>
</protein>
<reference evidence="2" key="2">
    <citation type="submission" date="2021-04" db="EMBL/GenBank/DDBJ databases">
        <authorList>
            <person name="Podell S."/>
        </authorList>
    </citation>
    <scope>NUCLEOTIDE SEQUENCE</scope>
    <source>
        <strain evidence="2">Hildebrandi</strain>
    </source>
</reference>
<name>A0A9K3PH45_9STRA</name>
<feature type="region of interest" description="Disordered" evidence="1">
    <location>
        <begin position="566"/>
        <end position="603"/>
    </location>
</feature>
<sequence length="1019" mass="113565">MATTPPSKHCCYRDVPSFSMGERSNLDNQEPRPSPVYVARDWPERSPFASPIRTMMDVDHGGSGGNPDGTDDLDGDNAMMLKHHQALFSSSFDTISDAGQPLPQPLTHPRHHFNNGDSNNNSFFDTTVSLLDQNMMMLESPMAQKPDGRRNSMVIQPRSQYQDLLVEESGSLQRNSESREEEQQDGRLMMEHDTDETHRSSSDDDNDEKPIARTSNRKNNNLYSPPPKVVHRKDPHPAAPDISPIALDVFQSHAGKRQAQQTRDGTATQMLRHATSPGSIDQQPNEVSYLKSESSSTGAEDLDKSYDTTQSTAANKRSNHASGEQGNYKPNSHSYPPHYETNGPDVAPNYHRNDRHHLYHPLPQPNASKYHPKNAIQSSPVIARRRHGPPMLPYWGQYPYQRSNAGHLNDAQQHYPPSYHLNDAQQHYPPSYYYQHASHYDQNRHHTITESNRNHPPYPPTALTAPSSHHHPSTSSSSSILQHAEYYPNNPIYILRSVRKAFKGCTYLLHCVQSSQSVCPVTIHQAHMGIVEYHDHQLVDPTPEDLTIAIRRVESAIYAFGGYVHTSSSSGSDSGGKNAKKSKTSIFRRLSTRQGTSLQSSNETYHGKFHQRYCIKGHGISWEIEENPPIEISDETTHSNGKKSGQRKRTHTSKANLDAWNGENGLEASMEASFDDDEQAPASPCSTSPSHDGDDTLMADTNKKMKYRCKLCGKPKQNHSCPYRSSLQRSIGVSVVPVVNGYTAEEPGVLTVALSEMNNFVSYVGSSMETTALEVQDENDDDDGDDDDATSQRSARRRKVPPPVQVTLLVDGPNKNKNMVQDSPQNSSLSSVPTPGRRPTPSSLRRVARKRTLHSTCQERRQKRPTNTFATAAATTTTSTTMTTTTTRITPTRPRLFAEPLLLRPEHYRAVSHSKKGRGGVGMVNGILLDDPNAFEYVPIPVSFQGRKRLSDTLFYLSKSLPSITAEVATLLRTAREGDEWDLAVAQLLTQVIVALYCVEGDHQLDGLRRYLLNIGIAT</sequence>
<organism evidence="2 3">
    <name type="scientific">Nitzschia inconspicua</name>
    <dbReference type="NCBI Taxonomy" id="303405"/>
    <lineage>
        <taxon>Eukaryota</taxon>
        <taxon>Sar</taxon>
        <taxon>Stramenopiles</taxon>
        <taxon>Ochrophyta</taxon>
        <taxon>Bacillariophyta</taxon>
        <taxon>Bacillariophyceae</taxon>
        <taxon>Bacillariophycidae</taxon>
        <taxon>Bacillariales</taxon>
        <taxon>Bacillariaceae</taxon>
        <taxon>Nitzschia</taxon>
    </lineage>
</organism>
<gene>
    <name evidence="2" type="ORF">IV203_032260</name>
</gene>
<feature type="compositionally biased region" description="Basic and acidic residues" evidence="1">
    <location>
        <begin position="184"/>
        <end position="202"/>
    </location>
</feature>
<evidence type="ECO:0000256" key="1">
    <source>
        <dbReference type="SAM" id="MobiDB-lite"/>
    </source>
</evidence>
<dbReference type="Proteomes" id="UP000693970">
    <property type="component" value="Unassembled WGS sequence"/>
</dbReference>
<feature type="region of interest" description="Disordered" evidence="1">
    <location>
        <begin position="775"/>
        <end position="846"/>
    </location>
</feature>
<dbReference type="OrthoDB" id="48685at2759"/>
<feature type="compositionally biased region" description="Basic residues" evidence="1">
    <location>
        <begin position="640"/>
        <end position="652"/>
    </location>
</feature>
<feature type="compositionally biased region" description="Acidic residues" evidence="1">
    <location>
        <begin position="775"/>
        <end position="789"/>
    </location>
</feature>
<feature type="region of interest" description="Disordered" evidence="1">
    <location>
        <begin position="673"/>
        <end position="698"/>
    </location>
</feature>
<feature type="region of interest" description="Disordered" evidence="1">
    <location>
        <begin position="448"/>
        <end position="477"/>
    </location>
</feature>
<evidence type="ECO:0000313" key="3">
    <source>
        <dbReference type="Proteomes" id="UP000693970"/>
    </source>
</evidence>
<feature type="compositionally biased region" description="Polar residues" evidence="1">
    <location>
        <begin position="815"/>
        <end position="833"/>
    </location>
</feature>
<comment type="caution">
    <text evidence="2">The sequence shown here is derived from an EMBL/GenBank/DDBJ whole genome shotgun (WGS) entry which is preliminary data.</text>
</comment>
<keyword evidence="3" id="KW-1185">Reference proteome</keyword>
<dbReference type="AlphaFoldDB" id="A0A9K3PH45"/>
<feature type="region of interest" description="Disordered" evidence="1">
    <location>
        <begin position="632"/>
        <end position="661"/>
    </location>
</feature>
<dbReference type="EMBL" id="JAGRRH010000022">
    <property type="protein sequence ID" value="KAG7344729.1"/>
    <property type="molecule type" value="Genomic_DNA"/>
</dbReference>
<evidence type="ECO:0000313" key="2">
    <source>
        <dbReference type="EMBL" id="KAG7344729.1"/>
    </source>
</evidence>
<feature type="compositionally biased region" description="Polar residues" evidence="1">
    <location>
        <begin position="213"/>
        <end position="223"/>
    </location>
</feature>
<reference evidence="2" key="1">
    <citation type="journal article" date="2021" name="Sci. Rep.">
        <title>Diploid genomic architecture of Nitzschia inconspicua, an elite biomass production diatom.</title>
        <authorList>
            <person name="Oliver A."/>
            <person name="Podell S."/>
            <person name="Pinowska A."/>
            <person name="Traller J.C."/>
            <person name="Smith S.R."/>
            <person name="McClure R."/>
            <person name="Beliaev A."/>
            <person name="Bohutskyi P."/>
            <person name="Hill E.A."/>
            <person name="Rabines A."/>
            <person name="Zheng H."/>
            <person name="Allen L.Z."/>
            <person name="Kuo A."/>
            <person name="Grigoriev I.V."/>
            <person name="Allen A.E."/>
            <person name="Hazlebeck D."/>
            <person name="Allen E.E."/>
        </authorList>
    </citation>
    <scope>NUCLEOTIDE SEQUENCE</scope>
    <source>
        <strain evidence="2">Hildebrandi</strain>
    </source>
</reference>